<dbReference type="AlphaFoldDB" id="A0A841RF88"/>
<dbReference type="EMBL" id="JACHGJ010000009">
    <property type="protein sequence ID" value="MBB6482051.1"/>
    <property type="molecule type" value="Genomic_DNA"/>
</dbReference>
<organism evidence="1 2">
    <name type="scientific">Spirochaeta isovalerica</name>
    <dbReference type="NCBI Taxonomy" id="150"/>
    <lineage>
        <taxon>Bacteria</taxon>
        <taxon>Pseudomonadati</taxon>
        <taxon>Spirochaetota</taxon>
        <taxon>Spirochaetia</taxon>
        <taxon>Spirochaetales</taxon>
        <taxon>Spirochaetaceae</taxon>
        <taxon>Spirochaeta</taxon>
    </lineage>
</organism>
<evidence type="ECO:0000313" key="2">
    <source>
        <dbReference type="Proteomes" id="UP000587760"/>
    </source>
</evidence>
<gene>
    <name evidence="1" type="ORF">HNR50_003739</name>
</gene>
<sequence length="153" mass="17668">MNENTKNFGNLFSSINFFADLYGRLDHLLIGALPLTLEFSRSLKDFGDNSFLFVFKDHILYPDQFPLGYQPDSDKVETWMTRGRRLFSSFFLTGEIPSPDVLRRELEALGAQLDFADLISYRTFQTDELENILLDFRSAGKFLESENGIIVFE</sequence>
<dbReference type="Proteomes" id="UP000587760">
    <property type="component" value="Unassembled WGS sequence"/>
</dbReference>
<dbReference type="RefSeq" id="WP_184748287.1">
    <property type="nucleotide sequence ID" value="NZ_JACHGJ010000009.1"/>
</dbReference>
<protein>
    <submittedName>
        <fullName evidence="1">Uncharacterized protein</fullName>
    </submittedName>
</protein>
<evidence type="ECO:0000313" key="1">
    <source>
        <dbReference type="EMBL" id="MBB6482051.1"/>
    </source>
</evidence>
<comment type="caution">
    <text evidence="1">The sequence shown here is derived from an EMBL/GenBank/DDBJ whole genome shotgun (WGS) entry which is preliminary data.</text>
</comment>
<keyword evidence="2" id="KW-1185">Reference proteome</keyword>
<proteinExistence type="predicted"/>
<accession>A0A841RF88</accession>
<reference evidence="1 2" key="1">
    <citation type="submission" date="2020-08" db="EMBL/GenBank/DDBJ databases">
        <title>Genomic Encyclopedia of Type Strains, Phase IV (KMG-IV): sequencing the most valuable type-strain genomes for metagenomic binning, comparative biology and taxonomic classification.</title>
        <authorList>
            <person name="Goeker M."/>
        </authorList>
    </citation>
    <scope>NUCLEOTIDE SEQUENCE [LARGE SCALE GENOMIC DNA]</scope>
    <source>
        <strain evidence="1 2">DSM 2461</strain>
    </source>
</reference>
<name>A0A841RF88_9SPIO</name>